<keyword evidence="2" id="KW-0233">DNA recombination</keyword>
<reference evidence="4" key="1">
    <citation type="submission" date="2022-11" db="UniProtKB">
        <authorList>
            <consortium name="EnsemblMetazoa"/>
        </authorList>
    </citation>
    <scope>IDENTIFICATION</scope>
</reference>
<name>A0A914AGV9_PATMI</name>
<dbReference type="PROSITE" id="PS51898">
    <property type="entry name" value="TYR_RECOMBINASE"/>
    <property type="match status" value="1"/>
</dbReference>
<dbReference type="InterPro" id="IPR013762">
    <property type="entry name" value="Integrase-like_cat_sf"/>
</dbReference>
<dbReference type="InterPro" id="IPR011010">
    <property type="entry name" value="DNA_brk_join_enz"/>
</dbReference>
<dbReference type="AlphaFoldDB" id="A0A914AGV9"/>
<proteinExistence type="predicted"/>
<dbReference type="Gene3D" id="1.10.443.10">
    <property type="entry name" value="Intergrase catalytic core"/>
    <property type="match status" value="1"/>
</dbReference>
<organism evidence="4 5">
    <name type="scientific">Patiria miniata</name>
    <name type="common">Bat star</name>
    <name type="synonym">Asterina miniata</name>
    <dbReference type="NCBI Taxonomy" id="46514"/>
    <lineage>
        <taxon>Eukaryota</taxon>
        <taxon>Metazoa</taxon>
        <taxon>Echinodermata</taxon>
        <taxon>Eleutherozoa</taxon>
        <taxon>Asterozoa</taxon>
        <taxon>Asteroidea</taxon>
        <taxon>Valvatacea</taxon>
        <taxon>Valvatida</taxon>
        <taxon>Asterinidae</taxon>
        <taxon>Patiria</taxon>
    </lineage>
</organism>
<protein>
    <recommendedName>
        <fullName evidence="3">Tyr recombinase domain-containing protein</fullName>
    </recommendedName>
</protein>
<feature type="domain" description="Tyr recombinase" evidence="3">
    <location>
        <begin position="114"/>
        <end position="319"/>
    </location>
</feature>
<sequence>MPHIRERLASTGISNRTSEIIVASWRSKTQKQYASYLRRWDSFCSQHGINPIKPTIGNALQFLTDLFDGGLSYSSVNSARSAISSIILPIDGVTFGSHALTTRFMKGVFNCRPSFPRYKTIWDVGVLLNFLKSLGSTNELSLKLLSKKVVTLLALVTAQRIQTLHLICIDDVLISDKECHLRIGSLLKQSRPGVHQADLVLPIFSENPDLCIVTNLSEYIKRTSIVRGEEKVLFISFQKPFKALSRDSISRWIKDMLKSAGIDTSVFTAHSVRSASTSAAATAGVPIQLILQTAGWSGAQTFAKFYNKPIIEKPAFSTSVLNKNR</sequence>
<dbReference type="RefSeq" id="XP_038062756.1">
    <property type="nucleotide sequence ID" value="XM_038206828.1"/>
</dbReference>
<dbReference type="InterPro" id="IPR010998">
    <property type="entry name" value="Integrase_recombinase_N"/>
</dbReference>
<evidence type="ECO:0000256" key="2">
    <source>
        <dbReference type="ARBA" id="ARBA00023172"/>
    </source>
</evidence>
<dbReference type="SUPFAM" id="SSF56349">
    <property type="entry name" value="DNA breaking-rejoining enzymes"/>
    <property type="match status" value="1"/>
</dbReference>
<accession>A0A914AGV9</accession>
<evidence type="ECO:0000313" key="4">
    <source>
        <dbReference type="EnsemblMetazoa" id="XP_038062756.1"/>
    </source>
</evidence>
<dbReference type="OrthoDB" id="5986938at2759"/>
<dbReference type="Gene3D" id="1.10.150.130">
    <property type="match status" value="1"/>
</dbReference>
<dbReference type="EnsemblMetazoa" id="XM_038206828.1">
    <property type="protein sequence ID" value="XP_038062756.1"/>
    <property type="gene ID" value="LOC119733242"/>
</dbReference>
<dbReference type="GeneID" id="119733242"/>
<dbReference type="Proteomes" id="UP000887568">
    <property type="component" value="Unplaced"/>
</dbReference>
<evidence type="ECO:0000313" key="5">
    <source>
        <dbReference type="Proteomes" id="UP000887568"/>
    </source>
</evidence>
<dbReference type="OMA" id="QAGWANE"/>
<dbReference type="PANTHER" id="PTHR35617:SF3">
    <property type="entry name" value="CORE-BINDING (CB) DOMAIN-CONTAINING PROTEIN"/>
    <property type="match status" value="1"/>
</dbReference>
<dbReference type="GO" id="GO:0003677">
    <property type="term" value="F:DNA binding"/>
    <property type="evidence" value="ECO:0007669"/>
    <property type="project" value="UniProtKB-KW"/>
</dbReference>
<dbReference type="PANTHER" id="PTHR35617">
    <property type="entry name" value="PHAGE_INTEGRASE DOMAIN-CONTAINING PROTEIN"/>
    <property type="match status" value="1"/>
</dbReference>
<keyword evidence="5" id="KW-1185">Reference proteome</keyword>
<dbReference type="GO" id="GO:0015074">
    <property type="term" value="P:DNA integration"/>
    <property type="evidence" value="ECO:0007669"/>
    <property type="project" value="InterPro"/>
</dbReference>
<dbReference type="GO" id="GO:0006310">
    <property type="term" value="P:DNA recombination"/>
    <property type="evidence" value="ECO:0007669"/>
    <property type="project" value="UniProtKB-KW"/>
</dbReference>
<evidence type="ECO:0000256" key="1">
    <source>
        <dbReference type="ARBA" id="ARBA00023125"/>
    </source>
</evidence>
<dbReference type="Pfam" id="PF00589">
    <property type="entry name" value="Phage_integrase"/>
    <property type="match status" value="1"/>
</dbReference>
<dbReference type="InterPro" id="IPR002104">
    <property type="entry name" value="Integrase_catalytic"/>
</dbReference>
<evidence type="ECO:0000259" key="3">
    <source>
        <dbReference type="PROSITE" id="PS51898"/>
    </source>
</evidence>
<keyword evidence="1" id="KW-0238">DNA-binding</keyword>